<dbReference type="InterPro" id="IPR004105">
    <property type="entry name" value="CheA-like_dim"/>
</dbReference>
<dbReference type="InterPro" id="IPR036097">
    <property type="entry name" value="HisK_dim/P_sf"/>
</dbReference>
<dbReference type="InterPro" id="IPR037006">
    <property type="entry name" value="CheA-like_homodim_sf"/>
</dbReference>
<feature type="modified residue" description="Phosphohistidine" evidence="7">
    <location>
        <position position="50"/>
    </location>
</feature>
<dbReference type="SMART" id="SM01231">
    <property type="entry name" value="H-kinase_dim"/>
    <property type="match status" value="1"/>
</dbReference>
<keyword evidence="6" id="KW-0902">Two-component regulatory system</keyword>
<comment type="catalytic activity">
    <reaction evidence="1">
        <text>ATP + protein L-histidine = ADP + protein N-phospho-L-histidine.</text>
        <dbReference type="EC" id="2.7.13.3"/>
    </reaction>
</comment>
<reference evidence="11 12" key="1">
    <citation type="submission" date="2017-06" db="EMBL/GenBank/DDBJ databases">
        <title>Genome sequencing of cyanobaciteial culture collection at National Institute for Environmental Studies (NIES).</title>
        <authorList>
            <person name="Hirose Y."/>
            <person name="Shimura Y."/>
            <person name="Fujisawa T."/>
            <person name="Nakamura Y."/>
            <person name="Kawachi M."/>
        </authorList>
    </citation>
    <scope>NUCLEOTIDE SEQUENCE [LARGE SCALE GENOMIC DNA]</scope>
    <source>
        <strain evidence="11 12">NIES-21</strain>
    </source>
</reference>
<dbReference type="InterPro" id="IPR003594">
    <property type="entry name" value="HATPase_dom"/>
</dbReference>
<dbReference type="EC" id="2.7.13.3" evidence="2"/>
<evidence type="ECO:0000256" key="2">
    <source>
        <dbReference type="ARBA" id="ARBA00012438"/>
    </source>
</evidence>
<keyword evidence="4" id="KW-0808">Transferase</keyword>
<dbReference type="SUPFAM" id="SSF47384">
    <property type="entry name" value="Homodimeric domain of signal transducing histidine kinase"/>
    <property type="match status" value="1"/>
</dbReference>
<dbReference type="Pfam" id="PF02518">
    <property type="entry name" value="HATPase_c"/>
    <property type="match status" value="1"/>
</dbReference>
<evidence type="ECO:0000259" key="8">
    <source>
        <dbReference type="PROSITE" id="PS50109"/>
    </source>
</evidence>
<sequence length="723" mass="79316">MELTEIDNDDIEAFLLESNESLSEIERDIIELEKASVNREALDRIYRSLHTLKGNCGFLPFPKLESLAHAGESLISCLRDVSKQSLVNGDRNFTVTPQIISTLLQTVDSIRQLLSQIKTTKHEGSDDYSTLIHALAKLEQTQEVVSVLPSSLAPQPAELTEATITSSESAYIRVNVSLLDQMMNLVGELVLSRNQVMGFSQKHQDSSFKATCQHLNLITVQLQEAVMKTRLQPISTIWQKFPRVIRDLAIAHGKQVAVEMQGAETEVDKSIIEAIKDPLTHLVRNCIDHGIELPTERSAVGKLTTGKIFLQAFYENSKVNIEIGDDGRGLIPAQLKMRAQQLGLVSSVQAETMSDAEAINLIFLPGFSTSQQVTNLSGRGMGMDIVKSNIDKINGSIEIDSQPGTGTIFKLKIPLTLTIIPALIVNSNGDRYAIPQASLQELVRLEPEQAHKQIEIFYDVPVYPLRGNLIPLVYLSQVLHPSNSFPTPHSQLILVVIQADNYQFGLVVDAVEDIEDIVVKPLGQQLKALSLFTGATIMGDGRVALILDAVNLAKQAGIHEKQQLLASISSANIPTEVAERQLILLFQGTQGALMGIPVAIAFRLEEIKRTAIEKVGNQDVVRSSGRILPLIDLKNIFPGDTQPSQQTETLQLVIVSPNTELSVGLVVERILDIVEEPLTIQGIPSRPGVLFCAVIQGQITEILDVEAVIEIANPYLLQVSDRG</sequence>
<dbReference type="InterPro" id="IPR002545">
    <property type="entry name" value="CheW-lke_dom"/>
</dbReference>
<feature type="domain" description="CheW-like" evidence="9">
    <location>
        <begin position="419"/>
        <end position="558"/>
    </location>
</feature>
<feature type="domain" description="HPt" evidence="10">
    <location>
        <begin position="3"/>
        <end position="117"/>
    </location>
</feature>
<dbReference type="Gene3D" id="1.10.287.560">
    <property type="entry name" value="Histidine kinase CheA-like, homodimeric domain"/>
    <property type="match status" value="1"/>
</dbReference>
<dbReference type="SMART" id="SM00387">
    <property type="entry name" value="HATPase_c"/>
    <property type="match status" value="1"/>
</dbReference>
<evidence type="ECO:0000256" key="1">
    <source>
        <dbReference type="ARBA" id="ARBA00000085"/>
    </source>
</evidence>
<protein>
    <recommendedName>
        <fullName evidence="2">histidine kinase</fullName>
        <ecNumber evidence="2">2.7.13.3</ecNumber>
    </recommendedName>
</protein>
<evidence type="ECO:0000256" key="6">
    <source>
        <dbReference type="ARBA" id="ARBA00023012"/>
    </source>
</evidence>
<keyword evidence="3 7" id="KW-0597">Phosphoprotein</keyword>
<keyword evidence="12" id="KW-1185">Reference proteome</keyword>
<dbReference type="PANTHER" id="PTHR43395:SF1">
    <property type="entry name" value="CHEMOTAXIS PROTEIN CHEA"/>
    <property type="match status" value="1"/>
</dbReference>
<dbReference type="GO" id="GO:0006935">
    <property type="term" value="P:chemotaxis"/>
    <property type="evidence" value="ECO:0007669"/>
    <property type="project" value="InterPro"/>
</dbReference>
<dbReference type="OrthoDB" id="2079555at2"/>
<dbReference type="InterPro" id="IPR008207">
    <property type="entry name" value="Sig_transdc_His_kin_Hpt_dom"/>
</dbReference>
<evidence type="ECO:0000256" key="5">
    <source>
        <dbReference type="ARBA" id="ARBA00022777"/>
    </source>
</evidence>
<dbReference type="SUPFAM" id="SSF50341">
    <property type="entry name" value="CheW-like"/>
    <property type="match status" value="2"/>
</dbReference>
<dbReference type="AlphaFoldDB" id="A0A1Z4GAK2"/>
<dbReference type="InterPro" id="IPR036641">
    <property type="entry name" value="HPT_dom_sf"/>
</dbReference>
<dbReference type="FunFam" id="3.30.565.10:FF:000016">
    <property type="entry name" value="Chemotaxis protein CheA, putative"/>
    <property type="match status" value="1"/>
</dbReference>
<evidence type="ECO:0000256" key="3">
    <source>
        <dbReference type="ARBA" id="ARBA00022553"/>
    </source>
</evidence>
<dbReference type="Pfam" id="PF02895">
    <property type="entry name" value="H-kinase_dim"/>
    <property type="match status" value="1"/>
</dbReference>
<dbReference type="Gene3D" id="1.20.120.160">
    <property type="entry name" value="HPT domain"/>
    <property type="match status" value="1"/>
</dbReference>
<gene>
    <name evidence="11" type="ORF">NIES21_02740</name>
</gene>
<dbReference type="Gene3D" id="3.30.565.10">
    <property type="entry name" value="Histidine kinase-like ATPase, C-terminal domain"/>
    <property type="match status" value="1"/>
</dbReference>
<feature type="domain" description="Histidine kinase" evidence="8">
    <location>
        <begin position="233"/>
        <end position="417"/>
    </location>
</feature>
<dbReference type="Proteomes" id="UP000218287">
    <property type="component" value="Chromosome"/>
</dbReference>
<proteinExistence type="predicted"/>
<evidence type="ECO:0000313" key="12">
    <source>
        <dbReference type="Proteomes" id="UP000218287"/>
    </source>
</evidence>
<dbReference type="InterPro" id="IPR005467">
    <property type="entry name" value="His_kinase_dom"/>
</dbReference>
<dbReference type="PROSITE" id="PS50894">
    <property type="entry name" value="HPT"/>
    <property type="match status" value="1"/>
</dbReference>
<dbReference type="PANTHER" id="PTHR43395">
    <property type="entry name" value="SENSOR HISTIDINE KINASE CHEA"/>
    <property type="match status" value="1"/>
</dbReference>
<dbReference type="SUPFAM" id="SSF55874">
    <property type="entry name" value="ATPase domain of HSP90 chaperone/DNA topoisomerase II/histidine kinase"/>
    <property type="match status" value="1"/>
</dbReference>
<dbReference type="SMART" id="SM00073">
    <property type="entry name" value="HPT"/>
    <property type="match status" value="1"/>
</dbReference>
<dbReference type="GO" id="GO:0005737">
    <property type="term" value="C:cytoplasm"/>
    <property type="evidence" value="ECO:0007669"/>
    <property type="project" value="InterPro"/>
</dbReference>
<keyword evidence="5" id="KW-0418">Kinase</keyword>
<feature type="domain" description="CheW-like" evidence="9">
    <location>
        <begin position="579"/>
        <end position="714"/>
    </location>
</feature>
<dbReference type="InterPro" id="IPR036061">
    <property type="entry name" value="CheW-like_dom_sf"/>
</dbReference>
<dbReference type="InterPro" id="IPR051315">
    <property type="entry name" value="Bact_Chemotaxis_CheA"/>
</dbReference>
<dbReference type="PROSITE" id="PS50109">
    <property type="entry name" value="HIS_KIN"/>
    <property type="match status" value="1"/>
</dbReference>
<dbReference type="InterPro" id="IPR036890">
    <property type="entry name" value="HATPase_C_sf"/>
</dbReference>
<evidence type="ECO:0000313" key="11">
    <source>
        <dbReference type="EMBL" id="BAY14517.1"/>
    </source>
</evidence>
<dbReference type="EMBL" id="AP018174">
    <property type="protein sequence ID" value="BAY14517.1"/>
    <property type="molecule type" value="Genomic_DNA"/>
</dbReference>
<dbReference type="Pfam" id="PF01584">
    <property type="entry name" value="CheW"/>
    <property type="match status" value="2"/>
</dbReference>
<dbReference type="Gene3D" id="2.30.30.40">
    <property type="entry name" value="SH3 Domains"/>
    <property type="match status" value="1"/>
</dbReference>
<dbReference type="GO" id="GO:0000155">
    <property type="term" value="F:phosphorelay sensor kinase activity"/>
    <property type="evidence" value="ECO:0007669"/>
    <property type="project" value="InterPro"/>
</dbReference>
<dbReference type="SMART" id="SM00260">
    <property type="entry name" value="CheW"/>
    <property type="match status" value="1"/>
</dbReference>
<name>A0A1Z4GAK2_9CYAN</name>
<dbReference type="PRINTS" id="PR00344">
    <property type="entry name" value="BCTRLSENSOR"/>
</dbReference>
<accession>A0A1Z4GAK2</accession>
<dbReference type="Gene3D" id="2.40.50.180">
    <property type="entry name" value="CheA-289, Domain 4"/>
    <property type="match status" value="1"/>
</dbReference>
<evidence type="ECO:0000259" key="10">
    <source>
        <dbReference type="PROSITE" id="PS50894"/>
    </source>
</evidence>
<dbReference type="Pfam" id="PF01627">
    <property type="entry name" value="Hpt"/>
    <property type="match status" value="1"/>
</dbReference>
<dbReference type="InterPro" id="IPR004358">
    <property type="entry name" value="Sig_transdc_His_kin-like_C"/>
</dbReference>
<evidence type="ECO:0000256" key="7">
    <source>
        <dbReference type="PROSITE-ProRule" id="PRU00110"/>
    </source>
</evidence>
<dbReference type="SUPFAM" id="SSF47226">
    <property type="entry name" value="Histidine-containing phosphotransfer domain, HPT domain"/>
    <property type="match status" value="1"/>
</dbReference>
<dbReference type="PROSITE" id="PS50851">
    <property type="entry name" value="CHEW"/>
    <property type="match status" value="2"/>
</dbReference>
<evidence type="ECO:0000259" key="9">
    <source>
        <dbReference type="PROSITE" id="PS50851"/>
    </source>
</evidence>
<dbReference type="CDD" id="cd00088">
    <property type="entry name" value="HPT"/>
    <property type="match status" value="1"/>
</dbReference>
<evidence type="ECO:0000256" key="4">
    <source>
        <dbReference type="ARBA" id="ARBA00022679"/>
    </source>
</evidence>
<organism evidence="11 12">
    <name type="scientific">Anabaenopsis circularis NIES-21</name>
    <dbReference type="NCBI Taxonomy" id="1085406"/>
    <lineage>
        <taxon>Bacteria</taxon>
        <taxon>Bacillati</taxon>
        <taxon>Cyanobacteriota</taxon>
        <taxon>Cyanophyceae</taxon>
        <taxon>Nostocales</taxon>
        <taxon>Nodulariaceae</taxon>
        <taxon>Anabaenopsis</taxon>
    </lineage>
</organism>